<evidence type="ECO:0000313" key="1">
    <source>
        <dbReference type="EMBL" id="CAG6642588.1"/>
    </source>
</evidence>
<dbReference type="AlphaFoldDB" id="A0A8D8W1P9"/>
<name>A0A8D8W1P9_9HEMI</name>
<sequence length="113" mass="12912">MLASLARHSSCLMCREECSLRSPVTELSHGGEEFSLRSRVTVVVSWWRRMLALLACHRVVSWWRRMLASLARHSSCLIGREECSLRSPVTVALLSKSLIFLKISNISRTVWIL</sequence>
<organism evidence="1">
    <name type="scientific">Cacopsylla melanoneura</name>
    <dbReference type="NCBI Taxonomy" id="428564"/>
    <lineage>
        <taxon>Eukaryota</taxon>
        <taxon>Metazoa</taxon>
        <taxon>Ecdysozoa</taxon>
        <taxon>Arthropoda</taxon>
        <taxon>Hexapoda</taxon>
        <taxon>Insecta</taxon>
        <taxon>Pterygota</taxon>
        <taxon>Neoptera</taxon>
        <taxon>Paraneoptera</taxon>
        <taxon>Hemiptera</taxon>
        <taxon>Sternorrhyncha</taxon>
        <taxon>Psylloidea</taxon>
        <taxon>Psyllidae</taxon>
        <taxon>Psyllinae</taxon>
        <taxon>Cacopsylla</taxon>
    </lineage>
</organism>
<protein>
    <submittedName>
        <fullName evidence="1">Uncharacterized protein</fullName>
    </submittedName>
</protein>
<accession>A0A8D8W1P9</accession>
<proteinExistence type="predicted"/>
<dbReference type="EMBL" id="HBUF01123215">
    <property type="protein sequence ID" value="CAG6642588.1"/>
    <property type="molecule type" value="Transcribed_RNA"/>
</dbReference>
<reference evidence="1" key="1">
    <citation type="submission" date="2021-05" db="EMBL/GenBank/DDBJ databases">
        <authorList>
            <person name="Alioto T."/>
            <person name="Alioto T."/>
            <person name="Gomez Garrido J."/>
        </authorList>
    </citation>
    <scope>NUCLEOTIDE SEQUENCE</scope>
</reference>